<dbReference type="AlphaFoldDB" id="A0A699ZXC2"/>
<reference evidence="1 2" key="1">
    <citation type="submission" date="2020-02" db="EMBL/GenBank/DDBJ databases">
        <title>Draft genome sequence of Haematococcus lacustris strain NIES-144.</title>
        <authorList>
            <person name="Morimoto D."/>
            <person name="Nakagawa S."/>
            <person name="Yoshida T."/>
            <person name="Sawayama S."/>
        </authorList>
    </citation>
    <scope>NUCLEOTIDE SEQUENCE [LARGE SCALE GENOMIC DNA]</scope>
    <source>
        <strain evidence="1 2">NIES-144</strain>
    </source>
</reference>
<dbReference type="EMBL" id="BLLF01002494">
    <property type="protein sequence ID" value="GFH24289.1"/>
    <property type="molecule type" value="Genomic_DNA"/>
</dbReference>
<dbReference type="SUPFAM" id="SSF48452">
    <property type="entry name" value="TPR-like"/>
    <property type="match status" value="1"/>
</dbReference>
<feature type="non-terminal residue" evidence="1">
    <location>
        <position position="1"/>
    </location>
</feature>
<name>A0A699ZXC2_HAELA</name>
<evidence type="ECO:0000313" key="2">
    <source>
        <dbReference type="Proteomes" id="UP000485058"/>
    </source>
</evidence>
<evidence type="ECO:0000313" key="1">
    <source>
        <dbReference type="EMBL" id="GFH24289.1"/>
    </source>
</evidence>
<protein>
    <submittedName>
        <fullName evidence="1">Uncharacterized protein</fullName>
    </submittedName>
</protein>
<accession>A0A699ZXC2</accession>
<gene>
    <name evidence="1" type="ORF">HaLaN_22056</name>
</gene>
<organism evidence="1 2">
    <name type="scientific">Haematococcus lacustris</name>
    <name type="common">Green alga</name>
    <name type="synonym">Haematococcus pluvialis</name>
    <dbReference type="NCBI Taxonomy" id="44745"/>
    <lineage>
        <taxon>Eukaryota</taxon>
        <taxon>Viridiplantae</taxon>
        <taxon>Chlorophyta</taxon>
        <taxon>core chlorophytes</taxon>
        <taxon>Chlorophyceae</taxon>
        <taxon>CS clade</taxon>
        <taxon>Chlamydomonadales</taxon>
        <taxon>Haematococcaceae</taxon>
        <taxon>Haematococcus</taxon>
    </lineage>
</organism>
<dbReference type="Proteomes" id="UP000485058">
    <property type="component" value="Unassembled WGS sequence"/>
</dbReference>
<comment type="caution">
    <text evidence="1">The sequence shown here is derived from an EMBL/GenBank/DDBJ whole genome shotgun (WGS) entry which is preliminary data.</text>
</comment>
<dbReference type="InterPro" id="IPR011990">
    <property type="entry name" value="TPR-like_helical_dom_sf"/>
</dbReference>
<keyword evidence="2" id="KW-1185">Reference proteome</keyword>
<dbReference type="Gene3D" id="1.25.40.10">
    <property type="entry name" value="Tetratricopeptide repeat domain"/>
    <property type="match status" value="1"/>
</dbReference>
<proteinExistence type="predicted"/>
<feature type="non-terminal residue" evidence="1">
    <location>
        <position position="187"/>
    </location>
</feature>
<sequence>MVLGQLLQEVLDKLLSGEADQVKVVEGLGLDPHPAPINRYIDLGKQEMKTRQFADAERQFRLALEYVEGMYGKGSAESGSAIFALASCFKDAGRTADALQQFKALYDLTLATQLSLAEQNLFELHSSLEQWQEAVTYAEAALNSMQQVFGMKVHPLLQPYFEMAARARLQAGDTAGAEAVKKVWLRG</sequence>